<feature type="compositionally biased region" description="Pro residues" evidence="12">
    <location>
        <begin position="73"/>
        <end position="82"/>
    </location>
</feature>
<evidence type="ECO:0000256" key="9">
    <source>
        <dbReference type="ARBA" id="ARBA00023242"/>
    </source>
</evidence>
<dbReference type="SUPFAM" id="SSF57667">
    <property type="entry name" value="beta-beta-alpha zinc fingers"/>
    <property type="match status" value="2"/>
</dbReference>
<dbReference type="PROSITE" id="PS50157">
    <property type="entry name" value="ZINC_FINGER_C2H2_2"/>
    <property type="match status" value="3"/>
</dbReference>
<keyword evidence="5" id="KW-0862">Zinc</keyword>
<dbReference type="Proteomes" id="UP000095280">
    <property type="component" value="Unplaced"/>
</dbReference>
<dbReference type="GO" id="GO:0008270">
    <property type="term" value="F:zinc ion binding"/>
    <property type="evidence" value="ECO:0007669"/>
    <property type="project" value="UniProtKB-KW"/>
</dbReference>
<evidence type="ECO:0000313" key="14">
    <source>
        <dbReference type="Proteomes" id="UP000095280"/>
    </source>
</evidence>
<dbReference type="InterPro" id="IPR013087">
    <property type="entry name" value="Znf_C2H2_type"/>
</dbReference>
<dbReference type="GO" id="GO:0000978">
    <property type="term" value="F:RNA polymerase II cis-regulatory region sequence-specific DNA binding"/>
    <property type="evidence" value="ECO:0007669"/>
    <property type="project" value="TreeGrafter"/>
</dbReference>
<feature type="compositionally biased region" description="Low complexity" evidence="12">
    <location>
        <begin position="52"/>
        <end position="62"/>
    </location>
</feature>
<evidence type="ECO:0000256" key="2">
    <source>
        <dbReference type="ARBA" id="ARBA00022723"/>
    </source>
</evidence>
<feature type="region of interest" description="Disordered" evidence="12">
    <location>
        <begin position="336"/>
        <end position="420"/>
    </location>
</feature>
<dbReference type="WBParaSite" id="maker-unitig_5338-snap-gene-0.2-mRNA-1">
    <property type="protein sequence ID" value="maker-unitig_5338-snap-gene-0.2-mRNA-1"/>
    <property type="gene ID" value="maker-unitig_5338-snap-gene-0.2"/>
</dbReference>
<organism evidence="14 15">
    <name type="scientific">Macrostomum lignano</name>
    <dbReference type="NCBI Taxonomy" id="282301"/>
    <lineage>
        <taxon>Eukaryota</taxon>
        <taxon>Metazoa</taxon>
        <taxon>Spiralia</taxon>
        <taxon>Lophotrochozoa</taxon>
        <taxon>Platyhelminthes</taxon>
        <taxon>Rhabditophora</taxon>
        <taxon>Macrostomorpha</taxon>
        <taxon>Macrostomida</taxon>
        <taxon>Macrostomidae</taxon>
        <taxon>Macrostomum</taxon>
    </lineage>
</organism>
<keyword evidence="7" id="KW-0238">DNA-binding</keyword>
<dbReference type="PANTHER" id="PTHR23235:SF177">
    <property type="entry name" value="C2H2-TYPE DOMAIN-CONTAINING PROTEIN"/>
    <property type="match status" value="1"/>
</dbReference>
<sequence>MSDRLKSRQCDATSTTPPTAEATGLPKRPRLSRKAPASAVSACRPGRRRRPPAAAAAAGYAGTSTSSVGGQQPPQPPQPPMPLQQQPPAASSNSGSRDAGNGSRSSGGKSNRRYPGRATCDCPNCREADRLGPAAAAQLRKRNLHSCHIPGCGKVYNKTSHLKAHLRWHTGERPFVCNWLFCGKRFTRSDELQRHLRTHTGEKRFSCAVCRKRFMRSDHLSKHLKTHSEAGEQHPDVEEDEDGNSIPMGGGSVGGGGEEDANSQHSAVNDAVVRHWRGQAGHDAASRVGALHLQQQVQIRSGQLVDSPAQLTRQPTVVNAAACLSGHAQRLQADGQPADLVPFDPGSQDGQTLPGPAGPGVQPMKPRRPLEPRSGQALGQSHGGGQVAPVSALASCQPKPPGHQGSLLGAGAGRQQFGGAPTRQPVAVAEIVGQTGAGADADANDDFAGGGGGGEGVVEPEVEIAAWAAAAEDEEEEAMRWRRGQRRRRQRLFPAGVDDAKAGPEQLVAPVEVWESFGNGALVKVAQERLTNETMYSASKGRSTPGQPSNENSGCRRRMTLARRAKCLVLAVDSAAAVGRNLAPPGSSSYPTLEMFISVSAVSSTASGSVDVESASIDSRHSRPSRAHRRFSRAKLRSRSASCCFDAASAAADIAAAAATVEVVALLFSSSGRASIGLKWRRRLRLELLEPLPALPLAVQPGKHGHQHVPVASARTLGLQLAAPVPDGGQRRPTIGPVVAQRLQNGVQHGVQTARSQLRFLLALACLRAGVLSFVVKHSDSNGVGDRLLVVRGQTGAGVLGRQPAQRAELTAGSAAADGGFLKAAA</sequence>
<feature type="domain" description="C2H2-type" evidence="13">
    <location>
        <begin position="175"/>
        <end position="204"/>
    </location>
</feature>
<comment type="similarity">
    <text evidence="10">Belongs to the Sp1 C2H2-type zinc-finger protein family.</text>
</comment>
<keyword evidence="6" id="KW-0805">Transcription regulation</keyword>
<evidence type="ECO:0000256" key="10">
    <source>
        <dbReference type="ARBA" id="ARBA00038409"/>
    </source>
</evidence>
<keyword evidence="3" id="KW-0677">Repeat</keyword>
<feature type="region of interest" description="Disordered" evidence="12">
    <location>
        <begin position="535"/>
        <end position="554"/>
    </location>
</feature>
<proteinExistence type="inferred from homology"/>
<comment type="subcellular location">
    <subcellularLocation>
        <location evidence="1">Nucleus</location>
    </subcellularLocation>
</comment>
<keyword evidence="14" id="KW-1185">Reference proteome</keyword>
<accession>A0A1I8FTB6</accession>
<evidence type="ECO:0000256" key="6">
    <source>
        <dbReference type="ARBA" id="ARBA00023015"/>
    </source>
</evidence>
<dbReference type="GO" id="GO:0000981">
    <property type="term" value="F:DNA-binding transcription factor activity, RNA polymerase II-specific"/>
    <property type="evidence" value="ECO:0007669"/>
    <property type="project" value="TreeGrafter"/>
</dbReference>
<dbReference type="Gene3D" id="3.30.160.60">
    <property type="entry name" value="Classic Zinc Finger"/>
    <property type="match status" value="3"/>
</dbReference>
<feature type="compositionally biased region" description="Low complexity" evidence="12">
    <location>
        <begin position="12"/>
        <end position="23"/>
    </location>
</feature>
<dbReference type="FunFam" id="3.30.160.60:FF:000014">
    <property type="entry name" value="Transcription factor Sp3"/>
    <property type="match status" value="1"/>
</dbReference>
<dbReference type="GO" id="GO:0005634">
    <property type="term" value="C:nucleus"/>
    <property type="evidence" value="ECO:0007669"/>
    <property type="project" value="UniProtKB-SubCell"/>
</dbReference>
<protein>
    <submittedName>
        <fullName evidence="15">Transcription factor Sp9</fullName>
    </submittedName>
</protein>
<evidence type="ECO:0000256" key="8">
    <source>
        <dbReference type="ARBA" id="ARBA00023163"/>
    </source>
</evidence>
<dbReference type="FunFam" id="3.30.160.60:FF:000077">
    <property type="entry name" value="Sp8 transcription factor"/>
    <property type="match status" value="1"/>
</dbReference>
<evidence type="ECO:0000256" key="5">
    <source>
        <dbReference type="ARBA" id="ARBA00022833"/>
    </source>
</evidence>
<keyword evidence="9" id="KW-0539">Nucleus</keyword>
<evidence type="ECO:0000256" key="7">
    <source>
        <dbReference type="ARBA" id="ARBA00023125"/>
    </source>
</evidence>
<evidence type="ECO:0000259" key="13">
    <source>
        <dbReference type="PROSITE" id="PS50157"/>
    </source>
</evidence>
<evidence type="ECO:0000256" key="1">
    <source>
        <dbReference type="ARBA" id="ARBA00004123"/>
    </source>
</evidence>
<dbReference type="PANTHER" id="PTHR23235">
    <property type="entry name" value="KRUEPPEL-LIKE TRANSCRIPTION FACTOR"/>
    <property type="match status" value="1"/>
</dbReference>
<evidence type="ECO:0000256" key="4">
    <source>
        <dbReference type="ARBA" id="ARBA00022771"/>
    </source>
</evidence>
<dbReference type="InterPro" id="IPR036236">
    <property type="entry name" value="Znf_C2H2_sf"/>
</dbReference>
<evidence type="ECO:0000256" key="3">
    <source>
        <dbReference type="ARBA" id="ARBA00022737"/>
    </source>
</evidence>
<dbReference type="PROSITE" id="PS00028">
    <property type="entry name" value="ZINC_FINGER_C2H2_1"/>
    <property type="match status" value="3"/>
</dbReference>
<feature type="domain" description="C2H2-type" evidence="13">
    <location>
        <begin position="145"/>
        <end position="174"/>
    </location>
</feature>
<evidence type="ECO:0000256" key="12">
    <source>
        <dbReference type="SAM" id="MobiDB-lite"/>
    </source>
</evidence>
<dbReference type="AlphaFoldDB" id="A0A1I8FTB6"/>
<dbReference type="FunFam" id="3.30.160.60:FF:000624">
    <property type="entry name" value="zinc finger protein 697"/>
    <property type="match status" value="1"/>
</dbReference>
<feature type="region of interest" description="Disordered" evidence="12">
    <location>
        <begin position="612"/>
        <end position="632"/>
    </location>
</feature>
<reference evidence="15" key="1">
    <citation type="submission" date="2016-11" db="UniProtKB">
        <authorList>
            <consortium name="WormBaseParasite"/>
        </authorList>
    </citation>
    <scope>IDENTIFICATION</scope>
</reference>
<feature type="compositionally biased region" description="Basic residues" evidence="12">
    <location>
        <begin position="622"/>
        <end position="632"/>
    </location>
</feature>
<feature type="compositionally biased region" description="Low complexity" evidence="12">
    <location>
        <begin position="100"/>
        <end position="109"/>
    </location>
</feature>
<feature type="compositionally biased region" description="Basic and acidic residues" evidence="12">
    <location>
        <begin position="224"/>
        <end position="236"/>
    </location>
</feature>
<dbReference type="SMART" id="SM00355">
    <property type="entry name" value="ZnF_C2H2"/>
    <property type="match status" value="3"/>
</dbReference>
<keyword evidence="8" id="KW-0804">Transcription</keyword>
<evidence type="ECO:0000313" key="15">
    <source>
        <dbReference type="WBParaSite" id="maker-unitig_5338-snap-gene-0.2-mRNA-1"/>
    </source>
</evidence>
<feature type="region of interest" description="Disordered" evidence="12">
    <location>
        <begin position="1"/>
        <end position="116"/>
    </location>
</feature>
<feature type="compositionally biased region" description="Polar residues" evidence="12">
    <location>
        <begin position="535"/>
        <end position="553"/>
    </location>
</feature>
<name>A0A1I8FTB6_9PLAT</name>
<feature type="domain" description="C2H2-type" evidence="13">
    <location>
        <begin position="205"/>
        <end position="232"/>
    </location>
</feature>
<dbReference type="Pfam" id="PF00096">
    <property type="entry name" value="zf-C2H2"/>
    <property type="match status" value="3"/>
</dbReference>
<feature type="region of interest" description="Disordered" evidence="12">
    <location>
        <begin position="224"/>
        <end position="266"/>
    </location>
</feature>
<keyword evidence="4 11" id="KW-0863">Zinc-finger</keyword>
<keyword evidence="2" id="KW-0479">Metal-binding</keyword>
<evidence type="ECO:0000256" key="11">
    <source>
        <dbReference type="PROSITE-ProRule" id="PRU00042"/>
    </source>
</evidence>